<dbReference type="Proteomes" id="UP001054252">
    <property type="component" value="Unassembled WGS sequence"/>
</dbReference>
<dbReference type="EMBL" id="BPVZ01000102">
    <property type="protein sequence ID" value="GKV33722.1"/>
    <property type="molecule type" value="Genomic_DNA"/>
</dbReference>
<accession>A0AAV5L998</accession>
<organism evidence="2 3">
    <name type="scientific">Rubroshorea leprosula</name>
    <dbReference type="NCBI Taxonomy" id="152421"/>
    <lineage>
        <taxon>Eukaryota</taxon>
        <taxon>Viridiplantae</taxon>
        <taxon>Streptophyta</taxon>
        <taxon>Embryophyta</taxon>
        <taxon>Tracheophyta</taxon>
        <taxon>Spermatophyta</taxon>
        <taxon>Magnoliopsida</taxon>
        <taxon>eudicotyledons</taxon>
        <taxon>Gunneridae</taxon>
        <taxon>Pentapetalae</taxon>
        <taxon>rosids</taxon>
        <taxon>malvids</taxon>
        <taxon>Malvales</taxon>
        <taxon>Dipterocarpaceae</taxon>
        <taxon>Rubroshorea</taxon>
    </lineage>
</organism>
<keyword evidence="3" id="KW-1185">Reference proteome</keyword>
<evidence type="ECO:0000256" key="1">
    <source>
        <dbReference type="SAM" id="MobiDB-lite"/>
    </source>
</evidence>
<sequence length="106" mass="11835">MCAKLNPDPIEEDEEGQGWVFSADQMVDEARENEDSEWDFSHNPVSSIGQSNGNHDLAHSVLQLQINGQCFEDAEEMEHVSNSAHQCVMHASFSFNHTQEVCGLAE</sequence>
<proteinExistence type="predicted"/>
<dbReference type="AlphaFoldDB" id="A0AAV5L998"/>
<comment type="caution">
    <text evidence="2">The sequence shown here is derived from an EMBL/GenBank/DDBJ whole genome shotgun (WGS) entry which is preliminary data.</text>
</comment>
<name>A0AAV5L998_9ROSI</name>
<gene>
    <name evidence="2" type="ORF">SLEP1_g42187</name>
</gene>
<reference evidence="2 3" key="1">
    <citation type="journal article" date="2021" name="Commun. Biol.">
        <title>The genome of Shorea leprosula (Dipterocarpaceae) highlights the ecological relevance of drought in aseasonal tropical rainforests.</title>
        <authorList>
            <person name="Ng K.K.S."/>
            <person name="Kobayashi M.J."/>
            <person name="Fawcett J.A."/>
            <person name="Hatakeyama M."/>
            <person name="Paape T."/>
            <person name="Ng C.H."/>
            <person name="Ang C.C."/>
            <person name="Tnah L.H."/>
            <person name="Lee C.T."/>
            <person name="Nishiyama T."/>
            <person name="Sese J."/>
            <person name="O'Brien M.J."/>
            <person name="Copetti D."/>
            <person name="Mohd Noor M.I."/>
            <person name="Ong R.C."/>
            <person name="Putra M."/>
            <person name="Sireger I.Z."/>
            <person name="Indrioko S."/>
            <person name="Kosugi Y."/>
            <person name="Izuno A."/>
            <person name="Isagi Y."/>
            <person name="Lee S.L."/>
            <person name="Shimizu K.K."/>
        </authorList>
    </citation>
    <scope>NUCLEOTIDE SEQUENCE [LARGE SCALE GENOMIC DNA]</scope>
    <source>
        <strain evidence="2">214</strain>
    </source>
</reference>
<feature type="region of interest" description="Disordered" evidence="1">
    <location>
        <begin position="32"/>
        <end position="54"/>
    </location>
</feature>
<evidence type="ECO:0000313" key="2">
    <source>
        <dbReference type="EMBL" id="GKV33722.1"/>
    </source>
</evidence>
<feature type="compositionally biased region" description="Polar residues" evidence="1">
    <location>
        <begin position="43"/>
        <end position="54"/>
    </location>
</feature>
<evidence type="ECO:0000313" key="3">
    <source>
        <dbReference type="Proteomes" id="UP001054252"/>
    </source>
</evidence>
<protein>
    <submittedName>
        <fullName evidence="2">Uncharacterized protein</fullName>
    </submittedName>
</protein>